<dbReference type="InterPro" id="IPR050491">
    <property type="entry name" value="AmpC-like"/>
</dbReference>
<dbReference type="STRING" id="1901.BB341_12710"/>
<dbReference type="EMBL" id="CM000913">
    <property type="protein sequence ID" value="EFG08248.1"/>
    <property type="molecule type" value="Genomic_DNA"/>
</dbReference>
<name>B5GP71_STRCL</name>
<dbReference type="eggNOG" id="COG1680">
    <property type="taxonomic scope" value="Bacteria"/>
</dbReference>
<dbReference type="Pfam" id="PF00144">
    <property type="entry name" value="Beta-lactamase"/>
    <property type="match status" value="1"/>
</dbReference>
<proteinExistence type="predicted"/>
<dbReference type="Proteomes" id="UP000002357">
    <property type="component" value="Chromosome"/>
</dbReference>
<evidence type="ECO:0000256" key="1">
    <source>
        <dbReference type="SAM" id="MobiDB-lite"/>
    </source>
</evidence>
<protein>
    <submittedName>
        <fullName evidence="3">Alkaline d-peptidase</fullName>
    </submittedName>
</protein>
<feature type="region of interest" description="Disordered" evidence="1">
    <location>
        <begin position="462"/>
        <end position="535"/>
    </location>
</feature>
<dbReference type="InterPro" id="IPR012338">
    <property type="entry name" value="Beta-lactam/transpept-like"/>
</dbReference>
<dbReference type="AlphaFoldDB" id="B5GP71"/>
<dbReference type="SUPFAM" id="SSF56601">
    <property type="entry name" value="beta-lactamase/transpeptidase-like"/>
    <property type="match status" value="1"/>
</dbReference>
<dbReference type="PANTHER" id="PTHR46825">
    <property type="entry name" value="D-ALANYL-D-ALANINE-CARBOXYPEPTIDASE/ENDOPEPTIDASE AMPH"/>
    <property type="match status" value="1"/>
</dbReference>
<accession>B5GP71</accession>
<sequence>MVFGHRFPAGQPPRAFRGHFWRCRSGRRRAVTVTGHHRTPAAPARQPLGVRSSSTMARRPHLPGGTPAAPRPVPEARPARRTARAGAVGLVAAALAATAFAAPARADAPTTAGTAPRHQEIQRAMDAVVAAGIPGVTGQARDRHTVWKGASGIGNRVTGAPRGTDDHFRIASITKTFVATVVLQLEAEGKLSLDDTVDTHLPGVVRGNGHDGRKITVRQLLNHTSGVYDYLEDPAYRAKFMLGEGFLKHRYDYRSPQVAVDVAMSHAPVFAPGAHYRYSNTNYVLAALILEKVTGNRYEDEVHRRIAAPLKLRSTTAPGDSVRMPRPSSRAYSTLTEDGSGRLHDVTLQNASQSWAEGDMISTADDLNRFFRALLRGKLLPPAQLAAMKTLSPQSDDGASGYGLGLTKETTSCGTEVWGHTGGWIGSLSASFSTADGSRQLTFNTNGDWSFAGFTALIDAGFCDPPKPGDPQPGSGEPGGRQPGAPAATTATTTPESWARTPAAAPAESLAATPAETPTAAPAPAAAPAEKRNAA</sequence>
<dbReference type="InterPro" id="IPR001466">
    <property type="entry name" value="Beta-lactam-related"/>
</dbReference>
<feature type="domain" description="Beta-lactamase-related" evidence="2">
    <location>
        <begin position="122"/>
        <end position="427"/>
    </location>
</feature>
<dbReference type="PANTHER" id="PTHR46825:SF7">
    <property type="entry name" value="D-ALANYL-D-ALANINE CARBOXYPEPTIDASE"/>
    <property type="match status" value="1"/>
</dbReference>
<evidence type="ECO:0000259" key="2">
    <source>
        <dbReference type="Pfam" id="PF00144"/>
    </source>
</evidence>
<dbReference type="KEGG" id="sclf:BB341_12710"/>
<evidence type="ECO:0000313" key="3">
    <source>
        <dbReference type="EMBL" id="EFG08248.1"/>
    </source>
</evidence>
<dbReference type="Gene3D" id="3.40.710.10">
    <property type="entry name" value="DD-peptidase/beta-lactamase superfamily"/>
    <property type="match status" value="1"/>
</dbReference>
<feature type="compositionally biased region" description="Low complexity" evidence="1">
    <location>
        <begin position="483"/>
        <end position="528"/>
    </location>
</feature>
<keyword evidence="4" id="KW-1185">Reference proteome</keyword>
<gene>
    <name evidence="3" type="ORF">SCLAV_3177</name>
</gene>
<organism evidence="3 4">
    <name type="scientific">Streptomyces clavuligerus</name>
    <dbReference type="NCBI Taxonomy" id="1901"/>
    <lineage>
        <taxon>Bacteria</taxon>
        <taxon>Bacillati</taxon>
        <taxon>Actinomycetota</taxon>
        <taxon>Actinomycetes</taxon>
        <taxon>Kitasatosporales</taxon>
        <taxon>Streptomycetaceae</taxon>
        <taxon>Streptomyces</taxon>
    </lineage>
</organism>
<dbReference type="MEROPS" id="S12.003"/>
<feature type="region of interest" description="Disordered" evidence="1">
    <location>
        <begin position="32"/>
        <end position="81"/>
    </location>
</feature>
<dbReference type="OrthoDB" id="5177574at2"/>
<evidence type="ECO:0000313" key="4">
    <source>
        <dbReference type="Proteomes" id="UP000002357"/>
    </source>
</evidence>
<reference evidence="3 4" key="1">
    <citation type="journal article" date="2010" name="Genome Biol. Evol.">
        <title>The sequence of a 1.8-mb bacterial linear plasmid reveals a rich evolutionary reservoir of secondary metabolic pathways.</title>
        <authorList>
            <person name="Medema M.H."/>
            <person name="Trefzer A."/>
            <person name="Kovalchuk A."/>
            <person name="van den Berg M."/>
            <person name="Mueller U."/>
            <person name="Heijne W."/>
            <person name="Wu L."/>
            <person name="Alam M.T."/>
            <person name="Ronning C.M."/>
            <person name="Nierman W.C."/>
            <person name="Bovenberg R.A.L."/>
            <person name="Breitling R."/>
            <person name="Takano E."/>
        </authorList>
    </citation>
    <scope>NUCLEOTIDE SEQUENCE [LARGE SCALE GENOMIC DNA]</scope>
    <source>
        <strain evidence="4">ATCC 27064 / DSM 738 / JCM 4710 / NBRC 13307 / NCIMB 12785 / NRRL 3585 / VKM Ac-602</strain>
    </source>
</reference>
<feature type="region of interest" description="Disordered" evidence="1">
    <location>
        <begin position="316"/>
        <end position="336"/>
    </location>
</feature>